<organism evidence="1">
    <name type="scientific">bioreactor metagenome</name>
    <dbReference type="NCBI Taxonomy" id="1076179"/>
    <lineage>
        <taxon>unclassified sequences</taxon>
        <taxon>metagenomes</taxon>
        <taxon>ecological metagenomes</taxon>
    </lineage>
</organism>
<reference evidence="1" key="1">
    <citation type="submission" date="2019-08" db="EMBL/GenBank/DDBJ databases">
        <authorList>
            <person name="Kucharzyk K."/>
            <person name="Murdoch R.W."/>
            <person name="Higgins S."/>
            <person name="Loffler F."/>
        </authorList>
    </citation>
    <scope>NUCLEOTIDE SEQUENCE</scope>
</reference>
<name>A0A645F4W5_9ZZZZ</name>
<dbReference type="EMBL" id="VSSQ01054608">
    <property type="protein sequence ID" value="MPN08552.1"/>
    <property type="molecule type" value="Genomic_DNA"/>
</dbReference>
<gene>
    <name evidence="1" type="ORF">SDC9_155835</name>
</gene>
<evidence type="ECO:0000313" key="1">
    <source>
        <dbReference type="EMBL" id="MPN08552.1"/>
    </source>
</evidence>
<dbReference type="AlphaFoldDB" id="A0A645F4W5"/>
<comment type="caution">
    <text evidence="1">The sequence shown here is derived from an EMBL/GenBank/DDBJ whole genome shotgun (WGS) entry which is preliminary data.</text>
</comment>
<sequence>MTVLFHCLIAFEQRIVKRLIVGRNTDTFLENTNGFGCIIVQVKRQCFHFKGRDVVFVNGKCKIERINGFLVLFVHRIQFANVHPTLKRVRIKVKQAVVVLYCPVEIAFHFVGIRQIDKHIGIGFVNF</sequence>
<proteinExistence type="predicted"/>
<protein>
    <submittedName>
        <fullName evidence="1">Uncharacterized protein</fullName>
    </submittedName>
</protein>
<accession>A0A645F4W5</accession>